<dbReference type="AlphaFoldDB" id="A0A7J5BAM8"/>
<dbReference type="Gene3D" id="2.60.120.10">
    <property type="entry name" value="Jelly Rolls"/>
    <property type="match status" value="1"/>
</dbReference>
<organism evidence="1 2">
    <name type="scientific">Gulosibacter chungangensis</name>
    <dbReference type="NCBI Taxonomy" id="979746"/>
    <lineage>
        <taxon>Bacteria</taxon>
        <taxon>Bacillati</taxon>
        <taxon>Actinomycetota</taxon>
        <taxon>Actinomycetes</taxon>
        <taxon>Micrococcales</taxon>
        <taxon>Microbacteriaceae</taxon>
        <taxon>Gulosibacter</taxon>
    </lineage>
</organism>
<dbReference type="EMBL" id="WBKB01000004">
    <property type="protein sequence ID" value="KAB1643111.1"/>
    <property type="molecule type" value="Genomic_DNA"/>
</dbReference>
<accession>A0A7J5BAM8</accession>
<dbReference type="RefSeq" id="WP_158052160.1">
    <property type="nucleotide sequence ID" value="NZ_WBKB01000004.1"/>
</dbReference>
<dbReference type="OrthoDB" id="5190473at2"/>
<evidence type="ECO:0000313" key="2">
    <source>
        <dbReference type="Proteomes" id="UP000433493"/>
    </source>
</evidence>
<reference evidence="1 2" key="1">
    <citation type="submission" date="2019-09" db="EMBL/GenBank/DDBJ databases">
        <title>Phylogeny of genus Pseudoclavibacter and closely related genus.</title>
        <authorList>
            <person name="Li Y."/>
        </authorList>
    </citation>
    <scope>NUCLEOTIDE SEQUENCE [LARGE SCALE GENOMIC DNA]</scope>
    <source>
        <strain evidence="1 2">KCTC 13959</strain>
    </source>
</reference>
<sequence length="113" mass="12316">MTDLNALAYEHLLAAREGERGRSAELVLHDGELRQSLIALTEHSVLPEHNSPPAGSIQVLVGRIRVATGQGIQRDIRAGELWLLSHERHEVTALEDAAFLLTTVTGVGRDSFS</sequence>
<dbReference type="Proteomes" id="UP000433493">
    <property type="component" value="Unassembled WGS sequence"/>
</dbReference>
<evidence type="ECO:0000313" key="1">
    <source>
        <dbReference type="EMBL" id="KAB1643111.1"/>
    </source>
</evidence>
<keyword evidence="2" id="KW-1185">Reference proteome</keyword>
<name>A0A7J5BAM8_9MICO</name>
<proteinExistence type="predicted"/>
<comment type="caution">
    <text evidence="1">The sequence shown here is derived from an EMBL/GenBank/DDBJ whole genome shotgun (WGS) entry which is preliminary data.</text>
</comment>
<protein>
    <submittedName>
        <fullName evidence="1">Cupin</fullName>
    </submittedName>
</protein>
<dbReference type="InterPro" id="IPR014710">
    <property type="entry name" value="RmlC-like_jellyroll"/>
</dbReference>
<gene>
    <name evidence="1" type="ORF">F8O05_07655</name>
</gene>